<keyword evidence="2" id="KW-1185">Reference proteome</keyword>
<dbReference type="GO" id="GO:0097038">
    <property type="term" value="C:perinuclear endoplasmic reticulum"/>
    <property type="evidence" value="ECO:0007669"/>
    <property type="project" value="TreeGrafter"/>
</dbReference>
<proteinExistence type="predicted"/>
<evidence type="ECO:0000313" key="2">
    <source>
        <dbReference type="Proteomes" id="UP000095280"/>
    </source>
</evidence>
<dbReference type="PANTHER" id="PTHR10972:SF209">
    <property type="entry name" value="OXYSTEROL-BINDING PROTEIN"/>
    <property type="match status" value="1"/>
</dbReference>
<dbReference type="Proteomes" id="UP000095280">
    <property type="component" value="Unplaced"/>
</dbReference>
<reference evidence="3" key="1">
    <citation type="submission" date="2016-11" db="UniProtKB">
        <authorList>
            <consortium name="WormBaseParasite"/>
        </authorList>
    </citation>
    <scope>IDENTIFICATION</scope>
</reference>
<accession>A0A1I8FGL1</accession>
<dbReference type="AlphaFoldDB" id="A0A1I8FGL1"/>
<protein>
    <submittedName>
        <fullName evidence="3">YDG domain-containing protein</fullName>
    </submittedName>
</protein>
<sequence length="745" mass="81056">AAATPTSVTRWCRVRRAKSGWPPTGWPEDEVARPSVRSHILDEREKADCAKHWLKRVAIASGAQRSQIQIMCCDWLLAMGDDIGAPDALDPHLAEVEAAVLLLLGKHNGLIGKHWPMKPATGFSILGEVHELKNCIGKELTRIAMPISFNEPLSFLPACVTEYLEYSKLLFQSGEYIAALVFLGPHRTGTGLSKPFNPLCKGETYELDRTLAISGSAQVWPNRCRHHPPTSAYHAKAADGSLAVSRSRVAQAVLSGCKTVDVAPKGVVTWNCQSGIKYYTYQNVPCKCGDVTHHKPTGPGTGASSAGAPVVLVQLHDYHPDQPATSTTGRVRKQKALYGKWVDAFYSVPADAWGQFKRGGHSPTNARITKSATMTTMNQHVRLQARVPTTKRQRASTKAGLRSSQSNRSLGSAPASRDSVNSADGAEDNLLAKPRCDYRHAPVWPDLPVGASGRGPQTARKYYNFTSLRHGFKTTTRSGAAARLPPTDSRRRPDVARAFGEWRDSEAGAVGEGPAGGKDSGRLLKLAGGLEAALFEPALAFEAVRNPHSGSKEADCCLSGDYWGPGLTPLRAIFCLMVDALWFVNRLTVWMRSFFAETRCNLKWEISERLHAGRLPADVCTAGRLARVLTPADIAQPNICPADRFPGFDSGRLPVDVCQPTFAQPVCLRGRLPGQTFAWDVGQRDSLQADVAARVCQWDVWASRSLPAGTLCRTTFALGTFAWRTVCSRLCPARRLASRRLPAGV</sequence>
<dbReference type="InterPro" id="IPR037239">
    <property type="entry name" value="OSBP_sf"/>
</dbReference>
<evidence type="ECO:0000313" key="3">
    <source>
        <dbReference type="WBParaSite" id="maker-unitig_32270-snap-gene-0.2-mRNA-1"/>
    </source>
</evidence>
<dbReference type="GO" id="GO:0032934">
    <property type="term" value="F:sterol binding"/>
    <property type="evidence" value="ECO:0007669"/>
    <property type="project" value="TreeGrafter"/>
</dbReference>
<dbReference type="PANTHER" id="PTHR10972">
    <property type="entry name" value="OXYSTEROL-BINDING PROTEIN-RELATED"/>
    <property type="match status" value="1"/>
</dbReference>
<dbReference type="GO" id="GO:0005829">
    <property type="term" value="C:cytosol"/>
    <property type="evidence" value="ECO:0007669"/>
    <property type="project" value="TreeGrafter"/>
</dbReference>
<name>A0A1I8FGL1_9PLAT</name>
<dbReference type="GO" id="GO:0005886">
    <property type="term" value="C:plasma membrane"/>
    <property type="evidence" value="ECO:0007669"/>
    <property type="project" value="TreeGrafter"/>
</dbReference>
<feature type="region of interest" description="Disordered" evidence="1">
    <location>
        <begin position="382"/>
        <end position="424"/>
    </location>
</feature>
<dbReference type="InterPro" id="IPR000648">
    <property type="entry name" value="Oxysterol-bd"/>
</dbReference>
<dbReference type="WBParaSite" id="maker-unitig_32270-snap-gene-0.2-mRNA-1">
    <property type="protein sequence ID" value="maker-unitig_32270-snap-gene-0.2-mRNA-1"/>
    <property type="gene ID" value="maker-unitig_32270-snap-gene-0.2"/>
</dbReference>
<dbReference type="SUPFAM" id="SSF144000">
    <property type="entry name" value="Oxysterol-binding protein-like"/>
    <property type="match status" value="1"/>
</dbReference>
<evidence type="ECO:0000256" key="1">
    <source>
        <dbReference type="SAM" id="MobiDB-lite"/>
    </source>
</evidence>
<organism evidence="2 3">
    <name type="scientific">Macrostomum lignano</name>
    <dbReference type="NCBI Taxonomy" id="282301"/>
    <lineage>
        <taxon>Eukaryota</taxon>
        <taxon>Metazoa</taxon>
        <taxon>Spiralia</taxon>
        <taxon>Lophotrochozoa</taxon>
        <taxon>Platyhelminthes</taxon>
        <taxon>Rhabditophora</taxon>
        <taxon>Macrostomorpha</taxon>
        <taxon>Macrostomida</taxon>
        <taxon>Macrostomidae</taxon>
        <taxon>Macrostomum</taxon>
    </lineage>
</organism>
<dbReference type="Pfam" id="PF01237">
    <property type="entry name" value="Oxysterol_BP"/>
    <property type="match status" value="1"/>
</dbReference>